<dbReference type="PANTHER" id="PTHR43080">
    <property type="entry name" value="CBS DOMAIN-CONTAINING PROTEIN CBSX3, MITOCHONDRIAL"/>
    <property type="match status" value="1"/>
</dbReference>
<dbReference type="Proteomes" id="UP000524535">
    <property type="component" value="Unassembled WGS sequence"/>
</dbReference>
<dbReference type="EMBL" id="JACIGW010000004">
    <property type="protein sequence ID" value="MBB4349845.1"/>
    <property type="molecule type" value="Genomic_DNA"/>
</dbReference>
<dbReference type="InterPro" id="IPR000644">
    <property type="entry name" value="CBS_dom"/>
</dbReference>
<evidence type="ECO:0000313" key="4">
    <source>
        <dbReference type="EMBL" id="MBB4349845.1"/>
    </source>
</evidence>
<proteinExistence type="predicted"/>
<evidence type="ECO:0000256" key="1">
    <source>
        <dbReference type="ARBA" id="ARBA00023122"/>
    </source>
</evidence>
<keyword evidence="8" id="KW-1185">Reference proteome</keyword>
<evidence type="ECO:0000259" key="3">
    <source>
        <dbReference type="PROSITE" id="PS51371"/>
    </source>
</evidence>
<evidence type="ECO:0000313" key="9">
    <source>
        <dbReference type="Proteomes" id="UP000576087"/>
    </source>
</evidence>
<dbReference type="CDD" id="cd04586">
    <property type="entry name" value="CBS_pair_BON_assoc"/>
    <property type="match status" value="1"/>
</dbReference>
<keyword evidence="1 2" id="KW-0129">CBS domain</keyword>
<evidence type="ECO:0000313" key="7">
    <source>
        <dbReference type="Proteomes" id="UP000520770"/>
    </source>
</evidence>
<dbReference type="PANTHER" id="PTHR43080:SF2">
    <property type="entry name" value="CBS DOMAIN-CONTAINING PROTEIN"/>
    <property type="match status" value="1"/>
</dbReference>
<evidence type="ECO:0000313" key="5">
    <source>
        <dbReference type="EMBL" id="MBB4414791.1"/>
    </source>
</evidence>
<dbReference type="InterPro" id="IPR051257">
    <property type="entry name" value="Diverse_CBS-Domain"/>
</dbReference>
<dbReference type="SUPFAM" id="SSF54631">
    <property type="entry name" value="CBS-domain pair"/>
    <property type="match status" value="1"/>
</dbReference>
<evidence type="ECO:0000313" key="6">
    <source>
        <dbReference type="EMBL" id="MBB4449363.1"/>
    </source>
</evidence>
<evidence type="ECO:0000256" key="2">
    <source>
        <dbReference type="PROSITE-ProRule" id="PRU00703"/>
    </source>
</evidence>
<feature type="domain" description="CBS" evidence="3">
    <location>
        <begin position="9"/>
        <end position="65"/>
    </location>
</feature>
<dbReference type="Gene3D" id="3.10.580.10">
    <property type="entry name" value="CBS-domain"/>
    <property type="match status" value="1"/>
</dbReference>
<dbReference type="EMBL" id="JACIHM010000014">
    <property type="protein sequence ID" value="MBB4449363.1"/>
    <property type="molecule type" value="Genomic_DNA"/>
</dbReference>
<comment type="caution">
    <text evidence="5">The sequence shown here is derived from an EMBL/GenBank/DDBJ whole genome shotgun (WGS) entry which is preliminary data.</text>
</comment>
<dbReference type="Proteomes" id="UP000520770">
    <property type="component" value="Unassembled WGS sequence"/>
</dbReference>
<dbReference type="AlphaFoldDB" id="A0A7W6XDA1"/>
<dbReference type="Pfam" id="PF00571">
    <property type="entry name" value="CBS"/>
    <property type="match status" value="2"/>
</dbReference>
<name>A0A7W6XDA1_9HYPH</name>
<reference evidence="7 8" key="1">
    <citation type="submission" date="2020-08" db="EMBL/GenBank/DDBJ databases">
        <title>Genomic Encyclopedia of Type Strains, Phase IV (KMG-V): Genome sequencing to study the core and pangenomes of soil and plant-associated prokaryotes.</title>
        <authorList>
            <person name="Whitman W."/>
        </authorList>
    </citation>
    <scope>NUCLEOTIDE SEQUENCE [LARGE SCALE GENOMIC DNA]</scope>
    <source>
        <strain evidence="5 8">SEMIA 444</strain>
        <strain evidence="4 7">SEMIA 448</strain>
        <strain evidence="6 9">SEMIA 452</strain>
    </source>
</reference>
<feature type="domain" description="CBS" evidence="3">
    <location>
        <begin position="99"/>
        <end position="154"/>
    </location>
</feature>
<dbReference type="InterPro" id="IPR046342">
    <property type="entry name" value="CBS_dom_sf"/>
</dbReference>
<dbReference type="PROSITE" id="PS51371">
    <property type="entry name" value="CBS"/>
    <property type="match status" value="2"/>
</dbReference>
<gene>
    <name evidence="5" type="ORF">GGE31_005337</name>
    <name evidence="4" type="ORF">GGE33_003608</name>
    <name evidence="6" type="ORF">GGE35_005217</name>
</gene>
<dbReference type="EMBL" id="JACIGY010000014">
    <property type="protein sequence ID" value="MBB4414791.1"/>
    <property type="molecule type" value="Genomic_DNA"/>
</dbReference>
<sequence length="154" mass="17039">MGVRVKDIMTRNVVTVSPDATLKEIAGLLVKHTVSSVPVCDEAGRVVGIISERDLLRPFGKTIAQRRDWWISALAQGNDLEPQFETLIGVDQHRAALLMTHPVRTTEEETELSELAEIMSQHDIKRLPVLRDQRLVGIVSRADVVRAIAGLDAV</sequence>
<accession>A0A7W6XDA1</accession>
<protein>
    <submittedName>
        <fullName evidence="5">CBS domain-containing protein</fullName>
    </submittedName>
</protein>
<dbReference type="Proteomes" id="UP000576087">
    <property type="component" value="Unassembled WGS sequence"/>
</dbReference>
<dbReference type="SMART" id="SM00116">
    <property type="entry name" value="CBS"/>
    <property type="match status" value="2"/>
</dbReference>
<dbReference type="RefSeq" id="WP_183825825.1">
    <property type="nucleotide sequence ID" value="NZ_JACIGW010000004.1"/>
</dbReference>
<evidence type="ECO:0000313" key="8">
    <source>
        <dbReference type="Proteomes" id="UP000524535"/>
    </source>
</evidence>
<organism evidence="5 8">
    <name type="scientific">Aliirhizobium cellulosilyticum</name>
    <dbReference type="NCBI Taxonomy" id="393664"/>
    <lineage>
        <taxon>Bacteria</taxon>
        <taxon>Pseudomonadati</taxon>
        <taxon>Pseudomonadota</taxon>
        <taxon>Alphaproteobacteria</taxon>
        <taxon>Hyphomicrobiales</taxon>
        <taxon>Rhizobiaceae</taxon>
        <taxon>Aliirhizobium</taxon>
    </lineage>
</organism>